<dbReference type="SUPFAM" id="SSF51556">
    <property type="entry name" value="Metallo-dependent hydrolases"/>
    <property type="match status" value="1"/>
</dbReference>
<feature type="domain" description="Amidohydrolase-related" evidence="1">
    <location>
        <begin position="106"/>
        <end position="462"/>
    </location>
</feature>
<dbReference type="Gene3D" id="3.30.110.90">
    <property type="entry name" value="Amidohydrolase"/>
    <property type="match status" value="1"/>
</dbReference>
<dbReference type="InterPro" id="IPR051781">
    <property type="entry name" value="Metallo-dep_Hydrolase"/>
</dbReference>
<proteinExistence type="predicted"/>
<accession>A0A1G9LTP8</accession>
<dbReference type="AlphaFoldDB" id="A0A1G9LTP8"/>
<reference evidence="2 3" key="1">
    <citation type="submission" date="2016-10" db="EMBL/GenBank/DDBJ databases">
        <authorList>
            <person name="de Groot N.N."/>
        </authorList>
    </citation>
    <scope>NUCLEOTIDE SEQUENCE [LARGE SCALE GENOMIC DNA]</scope>
    <source>
        <strain evidence="2 3">DSM 25186</strain>
    </source>
</reference>
<evidence type="ECO:0000259" key="1">
    <source>
        <dbReference type="Pfam" id="PF01979"/>
    </source>
</evidence>
<organism evidence="2 3">
    <name type="scientific">Catalinimonas alkaloidigena</name>
    <dbReference type="NCBI Taxonomy" id="1075417"/>
    <lineage>
        <taxon>Bacteria</taxon>
        <taxon>Pseudomonadati</taxon>
        <taxon>Bacteroidota</taxon>
        <taxon>Cytophagia</taxon>
        <taxon>Cytophagales</taxon>
        <taxon>Catalimonadaceae</taxon>
        <taxon>Catalinimonas</taxon>
    </lineage>
</organism>
<name>A0A1G9LTP8_9BACT</name>
<dbReference type="SUPFAM" id="SSF51338">
    <property type="entry name" value="Composite domain of metallo-dependent hydrolases"/>
    <property type="match status" value="1"/>
</dbReference>
<evidence type="ECO:0000313" key="2">
    <source>
        <dbReference type="EMBL" id="SDL65366.1"/>
    </source>
</evidence>
<dbReference type="GO" id="GO:0016810">
    <property type="term" value="F:hydrolase activity, acting on carbon-nitrogen (but not peptide) bonds"/>
    <property type="evidence" value="ECO:0007669"/>
    <property type="project" value="InterPro"/>
</dbReference>
<evidence type="ECO:0000313" key="3">
    <source>
        <dbReference type="Proteomes" id="UP000198510"/>
    </source>
</evidence>
<dbReference type="PANTHER" id="PTHR43135:SF3">
    <property type="entry name" value="ALPHA-D-RIBOSE 1-METHYLPHOSPHONATE 5-TRIPHOSPHATE DIPHOSPHATASE"/>
    <property type="match status" value="1"/>
</dbReference>
<dbReference type="OrthoDB" id="9797498at2"/>
<dbReference type="Gene3D" id="3.40.50.10910">
    <property type="entry name" value="Amidohydrolase"/>
    <property type="match status" value="1"/>
</dbReference>
<dbReference type="InterPro" id="IPR006680">
    <property type="entry name" value="Amidohydro-rel"/>
</dbReference>
<dbReference type="EMBL" id="FNFO01000007">
    <property type="protein sequence ID" value="SDL65366.1"/>
    <property type="molecule type" value="Genomic_DNA"/>
</dbReference>
<sequence length="479" mass="51611">MLRSVIKPLDSLRQLLTGFLTTLPPYRVAPGCVLLLLLLRCGPSTPPQEDAAALILADVTLIDGTGNAPQPHVDLVIAADTIQAIRPHATSEDATDKAVRDMAGKTVMPLLLNTHAHVGALKGYSTDKSQYTEANILRQLKKYEAYGMGSVVSLGTDRPIVFPLRDSSQAGQLPGATLYTAGYGIVFKGAPTPSEQVFQVATPEEATRAVQELAPLHPDLVKIWVDDFLGTSPKMSPAIYRAVIDEAHRQGLRVASHLYYLEDAKGLVDAGVDIIAHSIRDQEVDDVLIQQMKSQGVYYIPTLALDAYQVAYAQTPDWFDDPFFQASLEPGVLDTLTSAAYQQKVRTDPALATKQAAFETALRNVKKLYEAGVTIALGTDSGAQPIRTQGFSEHLELQLLQQAGIPPLAVMKIATQNGAELLGETKTGTLAPGQKANFLVLSQNPADDIRHTQTILSVCKEGQEVSQGNPAEQITSGKE</sequence>
<dbReference type="InterPro" id="IPR032466">
    <property type="entry name" value="Metal_Hydrolase"/>
</dbReference>
<protein>
    <submittedName>
        <fullName evidence="2">Imidazolonepropionase</fullName>
    </submittedName>
</protein>
<dbReference type="Proteomes" id="UP000198510">
    <property type="component" value="Unassembled WGS sequence"/>
</dbReference>
<dbReference type="RefSeq" id="WP_089684512.1">
    <property type="nucleotide sequence ID" value="NZ_FNFO01000007.1"/>
</dbReference>
<keyword evidence="3" id="KW-1185">Reference proteome</keyword>
<gene>
    <name evidence="2" type="ORF">SAMN05421823_107165</name>
</gene>
<dbReference type="InterPro" id="IPR011059">
    <property type="entry name" value="Metal-dep_hydrolase_composite"/>
</dbReference>
<dbReference type="Gene3D" id="1.20.58.520">
    <property type="entry name" value="Amidohydrolase"/>
    <property type="match status" value="1"/>
</dbReference>
<dbReference type="Gene3D" id="2.30.40.10">
    <property type="entry name" value="Urease, subunit C, domain 1"/>
    <property type="match status" value="1"/>
</dbReference>
<dbReference type="Pfam" id="PF01979">
    <property type="entry name" value="Amidohydro_1"/>
    <property type="match status" value="1"/>
</dbReference>
<dbReference type="PANTHER" id="PTHR43135">
    <property type="entry name" value="ALPHA-D-RIBOSE 1-METHYLPHOSPHONATE 5-TRIPHOSPHATE DIPHOSPHATASE"/>
    <property type="match status" value="1"/>
</dbReference>